<dbReference type="Proteomes" id="UP000800094">
    <property type="component" value="Unassembled WGS sequence"/>
</dbReference>
<gene>
    <name evidence="2" type="ORF">BU26DRAFT_600722</name>
</gene>
<dbReference type="GeneID" id="54588523"/>
<accession>A0A6A6IX76</accession>
<dbReference type="AlphaFoldDB" id="A0A6A6IX76"/>
<feature type="region of interest" description="Disordered" evidence="1">
    <location>
        <begin position="274"/>
        <end position="301"/>
    </location>
</feature>
<name>A0A6A6IX76_9PLEO</name>
<keyword evidence="3" id="KW-1185">Reference proteome</keyword>
<sequence>MQAAPGKKKPYRPPRPDANTFSTQHEFLESLTPVPADSVGEKDRKCAHCWKRFGEADPGLDNAEEPVRFRCGHVFGERCMKELFCPPEAVRIDMLPLSFAPGSRGAELGRRLSAYVDQCGVDKGALLIGGKREKDFTRLLNEVQNANRGYEILGKEWYPRVHQAMHPNLNLHDVHLLENAVIFDVGIPEPKGKPTFIPEYTTAAVGYIPSMPTEWTATSTEDLLALADEAQHLYEAAKNATPDSSNASSTPVSSINNNGLPSFASLLGALHGDVDVPDHDPSFATTTSEPVSQPDTPGSAKTVAEITSELLAEDQALIEMMSTLEDPALAMDSPAYVAYQQMMEHYSETATEGSIPSSEDGPEPMEGVEQPSTDTAAEPLQGKLPSIHEALSSAETGGTAPGAWKDKLPKVSKLDKLVSLQKSQADAKQAFKAAKKSEASIKASKEASQRRAAKAKAERDARKQELIAVLARSLARVYDEYEQHQFDSALAAGQPPPIKRLKLASPTSTITPPPVTDAPIPGPLPMNVIHLSAMMHRHDVDARHYEVPQPYTHGGDPEDEDDDETINDEAQGLSEKTIFLTRTTCRKCFKHTAGGPTRFFSLPEYICWKNTKSVPDGCPICHKVLFRKGLDSLDPHGAAMAVDPY</sequence>
<feature type="compositionally biased region" description="Basic residues" evidence="1">
    <location>
        <begin position="1"/>
        <end position="12"/>
    </location>
</feature>
<feature type="compositionally biased region" description="Polar residues" evidence="1">
    <location>
        <begin position="283"/>
        <end position="296"/>
    </location>
</feature>
<evidence type="ECO:0000313" key="2">
    <source>
        <dbReference type="EMBL" id="KAF2255165.1"/>
    </source>
</evidence>
<protein>
    <submittedName>
        <fullName evidence="2">Uncharacterized protein</fullName>
    </submittedName>
</protein>
<feature type="region of interest" description="Disordered" evidence="1">
    <location>
        <begin position="492"/>
        <end position="521"/>
    </location>
</feature>
<evidence type="ECO:0000256" key="1">
    <source>
        <dbReference type="SAM" id="MobiDB-lite"/>
    </source>
</evidence>
<feature type="region of interest" description="Disordered" evidence="1">
    <location>
        <begin position="435"/>
        <end position="461"/>
    </location>
</feature>
<dbReference type="RefSeq" id="XP_033690169.1">
    <property type="nucleotide sequence ID" value="XM_033835193.1"/>
</dbReference>
<proteinExistence type="predicted"/>
<feature type="compositionally biased region" description="Polar residues" evidence="1">
    <location>
        <begin position="348"/>
        <end position="357"/>
    </location>
</feature>
<evidence type="ECO:0000313" key="3">
    <source>
        <dbReference type="Proteomes" id="UP000800094"/>
    </source>
</evidence>
<feature type="compositionally biased region" description="Pro residues" evidence="1">
    <location>
        <begin position="511"/>
        <end position="521"/>
    </location>
</feature>
<reference evidence="2" key="1">
    <citation type="journal article" date="2020" name="Stud. Mycol.">
        <title>101 Dothideomycetes genomes: a test case for predicting lifestyles and emergence of pathogens.</title>
        <authorList>
            <person name="Haridas S."/>
            <person name="Albert R."/>
            <person name="Binder M."/>
            <person name="Bloem J."/>
            <person name="Labutti K."/>
            <person name="Salamov A."/>
            <person name="Andreopoulos B."/>
            <person name="Baker S."/>
            <person name="Barry K."/>
            <person name="Bills G."/>
            <person name="Bluhm B."/>
            <person name="Cannon C."/>
            <person name="Castanera R."/>
            <person name="Culley D."/>
            <person name="Daum C."/>
            <person name="Ezra D."/>
            <person name="Gonzalez J."/>
            <person name="Henrissat B."/>
            <person name="Kuo A."/>
            <person name="Liang C."/>
            <person name="Lipzen A."/>
            <person name="Lutzoni F."/>
            <person name="Magnuson J."/>
            <person name="Mondo S."/>
            <person name="Nolan M."/>
            <person name="Ohm R."/>
            <person name="Pangilinan J."/>
            <person name="Park H.-J."/>
            <person name="Ramirez L."/>
            <person name="Alfaro M."/>
            <person name="Sun H."/>
            <person name="Tritt A."/>
            <person name="Yoshinaga Y."/>
            <person name="Zwiers L.-H."/>
            <person name="Turgeon B."/>
            <person name="Goodwin S."/>
            <person name="Spatafora J."/>
            <person name="Crous P."/>
            <person name="Grigoriev I."/>
        </authorList>
    </citation>
    <scope>NUCLEOTIDE SEQUENCE</scope>
    <source>
        <strain evidence="2">CBS 122368</strain>
    </source>
</reference>
<organism evidence="2 3">
    <name type="scientific">Trematosphaeria pertusa</name>
    <dbReference type="NCBI Taxonomy" id="390896"/>
    <lineage>
        <taxon>Eukaryota</taxon>
        <taxon>Fungi</taxon>
        <taxon>Dikarya</taxon>
        <taxon>Ascomycota</taxon>
        <taxon>Pezizomycotina</taxon>
        <taxon>Dothideomycetes</taxon>
        <taxon>Pleosporomycetidae</taxon>
        <taxon>Pleosporales</taxon>
        <taxon>Massarineae</taxon>
        <taxon>Trematosphaeriaceae</taxon>
        <taxon>Trematosphaeria</taxon>
    </lineage>
</organism>
<dbReference type="OrthoDB" id="8062037at2759"/>
<feature type="region of interest" description="Disordered" evidence="1">
    <location>
        <begin position="347"/>
        <end position="379"/>
    </location>
</feature>
<dbReference type="EMBL" id="ML987190">
    <property type="protein sequence ID" value="KAF2255165.1"/>
    <property type="molecule type" value="Genomic_DNA"/>
</dbReference>
<feature type="region of interest" description="Disordered" evidence="1">
    <location>
        <begin position="1"/>
        <end position="22"/>
    </location>
</feature>